<proteinExistence type="predicted"/>
<dbReference type="Proteomes" id="UP000580250">
    <property type="component" value="Unassembled WGS sequence"/>
</dbReference>
<evidence type="ECO:0000313" key="1">
    <source>
        <dbReference type="EMBL" id="CAD2189830.1"/>
    </source>
</evidence>
<protein>
    <submittedName>
        <fullName evidence="1">Uncharacterized protein</fullName>
    </submittedName>
</protein>
<name>A0A6V7WS30_MELEN</name>
<dbReference type="EMBL" id="CAJEWN010000773">
    <property type="protein sequence ID" value="CAD2189830.1"/>
    <property type="molecule type" value="Genomic_DNA"/>
</dbReference>
<reference evidence="1 2" key="1">
    <citation type="submission" date="2020-08" db="EMBL/GenBank/DDBJ databases">
        <authorList>
            <person name="Koutsovoulos G."/>
            <person name="Danchin GJ E."/>
        </authorList>
    </citation>
    <scope>NUCLEOTIDE SEQUENCE [LARGE SCALE GENOMIC DNA]</scope>
</reference>
<comment type="caution">
    <text evidence="1">The sequence shown here is derived from an EMBL/GenBank/DDBJ whole genome shotgun (WGS) entry which is preliminary data.</text>
</comment>
<sequence length="222" mass="25801">MEEIELKDAIEKAEDKISKCLKLNDDCIVKKFKNTKENLEMNGLELGLYEMDRNKNNVASEFLFNENLIMEGDSELYNQLLEATRNGAVFRKLFQRNKNHFTKTSGFISREVRYARAIYCIKKLTLNMLKIYQSEPKTREASINYTIAGVWIRNDPKIKESMKNVTRSKNMLINDKTLNSTFREDIFNGILNVAKLESLNGGIFPFSKEDLVSSQLERMRDS</sequence>
<organism evidence="1 2">
    <name type="scientific">Meloidogyne enterolobii</name>
    <name type="common">Root-knot nematode worm</name>
    <name type="synonym">Meloidogyne mayaguensis</name>
    <dbReference type="NCBI Taxonomy" id="390850"/>
    <lineage>
        <taxon>Eukaryota</taxon>
        <taxon>Metazoa</taxon>
        <taxon>Ecdysozoa</taxon>
        <taxon>Nematoda</taxon>
        <taxon>Chromadorea</taxon>
        <taxon>Rhabditida</taxon>
        <taxon>Tylenchina</taxon>
        <taxon>Tylenchomorpha</taxon>
        <taxon>Tylenchoidea</taxon>
        <taxon>Meloidogynidae</taxon>
        <taxon>Meloidogyninae</taxon>
        <taxon>Meloidogyne</taxon>
    </lineage>
</organism>
<dbReference type="OrthoDB" id="5892085at2759"/>
<accession>A0A6V7WS30</accession>
<dbReference type="AlphaFoldDB" id="A0A6V7WS30"/>
<gene>
    <name evidence="1" type="ORF">MENT_LOCUS42574</name>
</gene>
<evidence type="ECO:0000313" key="2">
    <source>
        <dbReference type="Proteomes" id="UP000580250"/>
    </source>
</evidence>